<dbReference type="EMBL" id="JBFXLU010000345">
    <property type="protein sequence ID" value="KAL2829070.1"/>
    <property type="molecule type" value="Genomic_DNA"/>
</dbReference>
<organism evidence="4 5">
    <name type="scientific">Aspergillus pseudoustus</name>
    <dbReference type="NCBI Taxonomy" id="1810923"/>
    <lineage>
        <taxon>Eukaryota</taxon>
        <taxon>Fungi</taxon>
        <taxon>Dikarya</taxon>
        <taxon>Ascomycota</taxon>
        <taxon>Pezizomycotina</taxon>
        <taxon>Eurotiomycetes</taxon>
        <taxon>Eurotiomycetidae</taxon>
        <taxon>Eurotiales</taxon>
        <taxon>Aspergillaceae</taxon>
        <taxon>Aspergillus</taxon>
        <taxon>Aspergillus subgen. Nidulantes</taxon>
    </lineage>
</organism>
<evidence type="ECO:0000256" key="2">
    <source>
        <dbReference type="ARBA" id="ARBA00022679"/>
    </source>
</evidence>
<reference evidence="4 5" key="1">
    <citation type="submission" date="2024-07" db="EMBL/GenBank/DDBJ databases">
        <title>Section-level genome sequencing and comparative genomics of Aspergillus sections Usti and Cavernicolus.</title>
        <authorList>
            <consortium name="Lawrence Berkeley National Laboratory"/>
            <person name="Nybo J.L."/>
            <person name="Vesth T.C."/>
            <person name="Theobald S."/>
            <person name="Frisvad J.C."/>
            <person name="Larsen T.O."/>
            <person name="Kjaerboelling I."/>
            <person name="Rothschild-Mancinelli K."/>
            <person name="Lyhne E.K."/>
            <person name="Kogle M.E."/>
            <person name="Barry K."/>
            <person name="Clum A."/>
            <person name="Na H."/>
            <person name="Ledsgaard L."/>
            <person name="Lin J."/>
            <person name="Lipzen A."/>
            <person name="Kuo A."/>
            <person name="Riley R."/>
            <person name="Mondo S."/>
            <person name="Labutti K."/>
            <person name="Haridas S."/>
            <person name="Pangalinan J."/>
            <person name="Salamov A.A."/>
            <person name="Simmons B.A."/>
            <person name="Magnuson J.K."/>
            <person name="Chen J."/>
            <person name="Drula E."/>
            <person name="Henrissat B."/>
            <person name="Wiebenga A."/>
            <person name="Lubbers R.J."/>
            <person name="Gomes A.C."/>
            <person name="Makela M.R."/>
            <person name="Stajich J."/>
            <person name="Grigoriev I.V."/>
            <person name="Mortensen U.H."/>
            <person name="De Vries R.P."/>
            <person name="Baker S.E."/>
            <person name="Andersen M.R."/>
        </authorList>
    </citation>
    <scope>NUCLEOTIDE SEQUENCE [LARGE SCALE GENOMIC DNA]</scope>
    <source>
        <strain evidence="4 5">CBS 123904</strain>
    </source>
</reference>
<comment type="caution">
    <text evidence="4">The sequence shown here is derived from an EMBL/GenBank/DDBJ whole genome shotgun (WGS) entry which is preliminary data.</text>
</comment>
<gene>
    <name evidence="4" type="ORF">BJY01DRAFT_126875</name>
</gene>
<dbReference type="Gene3D" id="2.160.10.10">
    <property type="entry name" value="Hexapeptide repeat proteins"/>
    <property type="match status" value="1"/>
</dbReference>
<keyword evidence="5" id="KW-1185">Reference proteome</keyword>
<protein>
    <recommendedName>
        <fullName evidence="3">Maltose/galactoside acetyltransferase domain-containing protein</fullName>
    </recommendedName>
</protein>
<comment type="similarity">
    <text evidence="1">Belongs to the transferase hexapeptide repeat family.</text>
</comment>
<evidence type="ECO:0000256" key="1">
    <source>
        <dbReference type="ARBA" id="ARBA00007274"/>
    </source>
</evidence>
<evidence type="ECO:0000313" key="5">
    <source>
        <dbReference type="Proteomes" id="UP001610446"/>
    </source>
</evidence>
<sequence length="58" mass="6890">MISNIDEKENLTRMQRGELYYAFSPELVAARKRCARIVSQLNRAGELSRRELAQYWKE</sequence>
<proteinExistence type="inferred from homology"/>
<feature type="domain" description="Maltose/galactoside acetyltransferase" evidence="3">
    <location>
        <begin position="11"/>
        <end position="58"/>
    </location>
</feature>
<evidence type="ECO:0000259" key="3">
    <source>
        <dbReference type="SMART" id="SM01266"/>
    </source>
</evidence>
<dbReference type="Pfam" id="PF12464">
    <property type="entry name" value="Mac"/>
    <property type="match status" value="1"/>
</dbReference>
<evidence type="ECO:0000313" key="4">
    <source>
        <dbReference type="EMBL" id="KAL2829070.1"/>
    </source>
</evidence>
<accession>A0ABR4IMS7</accession>
<dbReference type="Proteomes" id="UP001610446">
    <property type="component" value="Unassembled WGS sequence"/>
</dbReference>
<dbReference type="InterPro" id="IPR024688">
    <property type="entry name" value="Mac_dom"/>
</dbReference>
<name>A0ABR4IMS7_9EURO</name>
<dbReference type="SMART" id="SM01266">
    <property type="entry name" value="Mac"/>
    <property type="match status" value="1"/>
</dbReference>
<keyword evidence="2" id="KW-0808">Transferase</keyword>